<dbReference type="InterPro" id="IPR003768">
    <property type="entry name" value="ScpA"/>
</dbReference>
<sequence length="241" mass="28758">MMEKIEVRLDVFEGPLDLLLYLIKKNKMDIYDIKISIIADQYIKYLNTMKKLNMEIATEFMVMASTLMYIKSRMLLPVEKVSEDDIDVENPEDALVEKLVKYKIYKEVAKKFSDLEDNMIHAHKRDTSKDVAKYTQNKYFFDFSFYEMLGYYKELMKKQNDTSFHQVIKDDFTVEEKINYFKKFFKAKDSITMTEIIKKSNSKMEVVVYFLAILELARLKILKVKQSKAFGDIWIYRNSNQ</sequence>
<proteinExistence type="inferred from homology"/>
<dbReference type="AlphaFoldDB" id="A0A5D0MHT8"/>
<dbReference type="GO" id="GO:0005737">
    <property type="term" value="C:cytoplasm"/>
    <property type="evidence" value="ECO:0007669"/>
    <property type="project" value="UniProtKB-SubCell"/>
</dbReference>
<dbReference type="GO" id="GO:0006260">
    <property type="term" value="P:DNA replication"/>
    <property type="evidence" value="ECO:0007669"/>
    <property type="project" value="UniProtKB-UniRule"/>
</dbReference>
<dbReference type="Pfam" id="PF02616">
    <property type="entry name" value="SMC_ScpA"/>
    <property type="match status" value="1"/>
</dbReference>
<comment type="subcellular location">
    <subcellularLocation>
        <location evidence="2">Cytoplasm</location>
    </subcellularLocation>
    <text evidence="2">Associated with two foci at the outer edges of the nucleoid region in young cells, and at four foci within both cell halves in older cells.</text>
</comment>
<dbReference type="InterPro" id="IPR023093">
    <property type="entry name" value="ScpA-like_C"/>
</dbReference>
<dbReference type="Gene3D" id="6.10.250.2410">
    <property type="match status" value="1"/>
</dbReference>
<dbReference type="HAMAP" id="MF_01805">
    <property type="entry name" value="ScpA"/>
    <property type="match status" value="1"/>
</dbReference>
<protein>
    <recommendedName>
        <fullName evidence="1 2">Segregation and condensation protein A</fullName>
    </recommendedName>
</protein>
<dbReference type="SUPFAM" id="SSF46785">
    <property type="entry name" value="Winged helix' DNA-binding domain"/>
    <property type="match status" value="1"/>
</dbReference>
<dbReference type="Proteomes" id="UP000324143">
    <property type="component" value="Unassembled WGS sequence"/>
</dbReference>
<evidence type="ECO:0000313" key="3">
    <source>
        <dbReference type="EMBL" id="TYB30990.1"/>
    </source>
</evidence>
<comment type="similarity">
    <text evidence="2">Belongs to the ScpA family.</text>
</comment>
<comment type="function">
    <text evidence="2">Participates in chromosomal partition during cell division. May act via the formation of a condensin-like complex containing Smc and ScpB that pull DNA away from mid-cell into both cell halves.</text>
</comment>
<dbReference type="Gene3D" id="1.10.10.580">
    <property type="entry name" value="Structural maintenance of chromosome 1. Chain E"/>
    <property type="match status" value="1"/>
</dbReference>
<keyword evidence="4" id="KW-1185">Reference proteome</keyword>
<evidence type="ECO:0000256" key="2">
    <source>
        <dbReference type="HAMAP-Rule" id="MF_01805"/>
    </source>
</evidence>
<dbReference type="PANTHER" id="PTHR33969">
    <property type="entry name" value="SEGREGATION AND CONDENSATION PROTEIN A"/>
    <property type="match status" value="1"/>
</dbReference>
<keyword evidence="2" id="KW-0131">Cell cycle</keyword>
<keyword evidence="2" id="KW-0159">Chromosome partition</keyword>
<keyword evidence="2" id="KW-0132">Cell division</keyword>
<comment type="caution">
    <text evidence="3">The sequence shown here is derived from an EMBL/GenBank/DDBJ whole genome shotgun (WGS) entry which is preliminary data.</text>
</comment>
<name>A0A5D0MHT8_9BACT</name>
<accession>A0A5D0MHT8</accession>
<dbReference type="PANTHER" id="PTHR33969:SF2">
    <property type="entry name" value="SEGREGATION AND CONDENSATION PROTEIN A"/>
    <property type="match status" value="1"/>
</dbReference>
<dbReference type="InterPro" id="IPR036390">
    <property type="entry name" value="WH_DNA-bd_sf"/>
</dbReference>
<dbReference type="EMBL" id="VSIX01000058">
    <property type="protein sequence ID" value="TYB30990.1"/>
    <property type="molecule type" value="Genomic_DNA"/>
</dbReference>
<dbReference type="GO" id="GO:0007059">
    <property type="term" value="P:chromosome segregation"/>
    <property type="evidence" value="ECO:0007669"/>
    <property type="project" value="UniProtKB-UniRule"/>
</dbReference>
<comment type="subunit">
    <text evidence="2">Component of a cohesin-like complex composed of ScpA, ScpB and the Smc homodimer, in which ScpA and ScpB bind to the head domain of Smc. The presence of the three proteins is required for the association of the complex with DNA.</text>
</comment>
<gene>
    <name evidence="2" type="primary">scpA</name>
    <name evidence="3" type="ORF">FXF47_06085</name>
</gene>
<evidence type="ECO:0000256" key="1">
    <source>
        <dbReference type="ARBA" id="ARBA00044777"/>
    </source>
</evidence>
<dbReference type="GO" id="GO:0051301">
    <property type="term" value="P:cell division"/>
    <property type="evidence" value="ECO:0007669"/>
    <property type="project" value="UniProtKB-KW"/>
</dbReference>
<keyword evidence="2" id="KW-0963">Cytoplasm</keyword>
<evidence type="ECO:0000313" key="4">
    <source>
        <dbReference type="Proteomes" id="UP000324143"/>
    </source>
</evidence>
<reference evidence="3" key="1">
    <citation type="submission" date="2019-08" db="EMBL/GenBank/DDBJ databases">
        <title>Genomic characterization of a novel candidate phylum (ARYD3) from a high temperature, high salinity tertiary oil reservoir in north central Oklahoma, USA.</title>
        <authorList>
            <person name="Youssef N.H."/>
            <person name="Yadav A."/>
            <person name="Elshahed M.S."/>
        </authorList>
    </citation>
    <scope>NUCLEOTIDE SEQUENCE [LARGE SCALE GENOMIC DNA]</scope>
    <source>
        <strain evidence="3">ARYD3</strain>
    </source>
</reference>
<organism evidence="3 4">
    <name type="scientific">Candidatus Mcinerneyibacterium aminivorans</name>
    <dbReference type="NCBI Taxonomy" id="2703815"/>
    <lineage>
        <taxon>Bacteria</taxon>
        <taxon>Candidatus Macinerneyibacteriota</taxon>
        <taxon>Candidatus Mcinerneyibacteria</taxon>
        <taxon>Candidatus Mcinerneyibacteriales</taxon>
        <taxon>Candidatus Mcinerneyibacteriaceae</taxon>
        <taxon>Candidatus Mcinerneyibacterium</taxon>
    </lineage>
</organism>